<dbReference type="PANTHER" id="PTHR33112:SF1">
    <property type="entry name" value="HETEROKARYON INCOMPATIBILITY DOMAIN-CONTAINING PROTEIN"/>
    <property type="match status" value="1"/>
</dbReference>
<keyword evidence="3" id="KW-1185">Reference proteome</keyword>
<protein>
    <recommendedName>
        <fullName evidence="1">Heterokaryon incompatibility domain-containing protein</fullName>
    </recommendedName>
</protein>
<name>A0A9Q0AQG2_9PEZI</name>
<dbReference type="PANTHER" id="PTHR33112">
    <property type="entry name" value="DOMAIN PROTEIN, PUTATIVE-RELATED"/>
    <property type="match status" value="1"/>
</dbReference>
<accession>A0A9Q0AQG2</accession>
<dbReference type="InterPro" id="IPR010730">
    <property type="entry name" value="HET"/>
</dbReference>
<organism evidence="2 3">
    <name type="scientific">Neoarthrinium moseri</name>
    <dbReference type="NCBI Taxonomy" id="1658444"/>
    <lineage>
        <taxon>Eukaryota</taxon>
        <taxon>Fungi</taxon>
        <taxon>Dikarya</taxon>
        <taxon>Ascomycota</taxon>
        <taxon>Pezizomycotina</taxon>
        <taxon>Sordariomycetes</taxon>
        <taxon>Xylariomycetidae</taxon>
        <taxon>Amphisphaeriales</taxon>
        <taxon>Apiosporaceae</taxon>
        <taxon>Neoarthrinium</taxon>
    </lineage>
</organism>
<dbReference type="Proteomes" id="UP000829685">
    <property type="component" value="Unassembled WGS sequence"/>
</dbReference>
<proteinExistence type="predicted"/>
<gene>
    <name evidence="2" type="ORF">JX265_005129</name>
</gene>
<dbReference type="EMBL" id="JAFIMR010000010">
    <property type="protein sequence ID" value="KAI1873507.1"/>
    <property type="molecule type" value="Genomic_DNA"/>
</dbReference>
<reference evidence="2" key="1">
    <citation type="submission" date="2021-03" db="EMBL/GenBank/DDBJ databases">
        <title>Revisited historic fungal species revealed as producer of novel bioactive compounds through whole genome sequencing and comparative genomics.</title>
        <authorList>
            <person name="Vignolle G.A."/>
            <person name="Hochenegger N."/>
            <person name="Mach R.L."/>
            <person name="Mach-Aigner A.R."/>
            <person name="Javad Rahimi M."/>
            <person name="Salim K.A."/>
            <person name="Chan C.M."/>
            <person name="Lim L.B.L."/>
            <person name="Cai F."/>
            <person name="Druzhinina I.S."/>
            <person name="U'Ren J.M."/>
            <person name="Derntl C."/>
        </authorList>
    </citation>
    <scope>NUCLEOTIDE SEQUENCE</scope>
    <source>
        <strain evidence="2">TUCIM 5799</strain>
    </source>
</reference>
<dbReference type="Pfam" id="PF06985">
    <property type="entry name" value="HET"/>
    <property type="match status" value="1"/>
</dbReference>
<sequence length="584" mass="66553">MGLPFSIIEHCKVKTDDFFLAFLPIDVDYLQEGRLDELVSQTGFLIWRAQTTINYRGVCAKEVSPRFDPNIVGSWLNECQSSHVICQSHHSSYQPDNLIDCQTRQIISVQSLETRPTYIALSYVWGKSNKQAANIDAESVLPATAVPVIEDTLEVAVSLGYRYVWIDKYCVDQRDGRKKHEQIMHMDSIYSNAALTIVAAAGEDESHGLPGVGKDRKGKKAPFQHDNFSVSWVPPSPRREILGSRWATRGWTFQEAVLSPRCLVFTQYQMYFECRTACCYESLNINIQKAPNDILPWLFEFMKPRLFVGDQGNEPGQHHPHTTKRDRFMAYVECAEKYSRRTLSYDEDSLNAFAGMIKRFEATDRLPVRHIWGVPFFDPRDDTSPSDIVDYVGFLMAGLSWWHDGEQREPRRRKGFPSWSWTGWEGGITWPRAVHDFEIQAPADYTLASIQLSFEDGSTRSIPDVRDNRPGADKLGQYPKALLVQTVAVPGKFLSMQRGLICILDKAATWRPSKPGVEESKVVQNVQSGAYKALRLGSLGDAGFVLVVKKRKGSFYRVGILELRKEYLAVEELHRLKFQTFKLK</sequence>
<feature type="domain" description="Heterokaryon incompatibility" evidence="1">
    <location>
        <begin position="118"/>
        <end position="255"/>
    </location>
</feature>
<evidence type="ECO:0000259" key="1">
    <source>
        <dbReference type="Pfam" id="PF06985"/>
    </source>
</evidence>
<dbReference type="AlphaFoldDB" id="A0A9Q0AQG2"/>
<evidence type="ECO:0000313" key="2">
    <source>
        <dbReference type="EMBL" id="KAI1873507.1"/>
    </source>
</evidence>
<evidence type="ECO:0000313" key="3">
    <source>
        <dbReference type="Proteomes" id="UP000829685"/>
    </source>
</evidence>
<comment type="caution">
    <text evidence="2">The sequence shown here is derived from an EMBL/GenBank/DDBJ whole genome shotgun (WGS) entry which is preliminary data.</text>
</comment>